<comment type="caution">
    <text evidence="1">The sequence shown here is derived from an EMBL/GenBank/DDBJ whole genome shotgun (WGS) entry which is preliminary data.</text>
</comment>
<dbReference type="SUPFAM" id="SSF52799">
    <property type="entry name" value="(Phosphotyrosine protein) phosphatases II"/>
    <property type="match status" value="1"/>
</dbReference>
<dbReference type="Proteomes" id="UP000823615">
    <property type="component" value="Unassembled WGS sequence"/>
</dbReference>
<gene>
    <name evidence="1" type="ORF">IAA97_07220</name>
</gene>
<accession>A0A9D9E2K1</accession>
<dbReference type="Pfam" id="PF13350">
    <property type="entry name" value="Y_phosphatase3"/>
    <property type="match status" value="1"/>
</dbReference>
<dbReference type="Gene3D" id="3.90.190.10">
    <property type="entry name" value="Protein tyrosine phosphatase superfamily"/>
    <property type="match status" value="1"/>
</dbReference>
<reference evidence="1" key="1">
    <citation type="submission" date="2020-10" db="EMBL/GenBank/DDBJ databases">
        <authorList>
            <person name="Gilroy R."/>
        </authorList>
    </citation>
    <scope>NUCLEOTIDE SEQUENCE</scope>
    <source>
        <strain evidence="1">7293</strain>
    </source>
</reference>
<dbReference type="EMBL" id="JADIMT010000084">
    <property type="protein sequence ID" value="MBO8436750.1"/>
    <property type="molecule type" value="Genomic_DNA"/>
</dbReference>
<dbReference type="InterPro" id="IPR026893">
    <property type="entry name" value="Tyr/Ser_Pase_IphP-type"/>
</dbReference>
<proteinExistence type="predicted"/>
<sequence>MLDKGGYAEEYAIRQLERSDNRDDYASDAIFSNFRMVDEGDIAEGVLYRSCSPVRGDARAPYADKLAGEAGIKTVINLSGNEETMLSGLAGAPYYATLVESGNVIMLDMGVDFFSPDFTEKLATGLRFMIAHEAPYLIHCNEGKDRAGMTVALLEALSGATMDEIVADYMESYENYYGVEKGTEQYDMIAQIIIDFFETMNGRPFPYDALKTVAEQYTLNTIGLSSAELNALEAVLQGK</sequence>
<dbReference type="AlphaFoldDB" id="A0A9D9E2K1"/>
<protein>
    <submittedName>
        <fullName evidence="1">Tyrosine-protein phosphatase</fullName>
    </submittedName>
</protein>
<evidence type="ECO:0000313" key="2">
    <source>
        <dbReference type="Proteomes" id="UP000823615"/>
    </source>
</evidence>
<dbReference type="GO" id="GO:0004721">
    <property type="term" value="F:phosphoprotein phosphatase activity"/>
    <property type="evidence" value="ECO:0007669"/>
    <property type="project" value="InterPro"/>
</dbReference>
<reference evidence="1" key="2">
    <citation type="journal article" date="2021" name="PeerJ">
        <title>Extensive microbial diversity within the chicken gut microbiome revealed by metagenomics and culture.</title>
        <authorList>
            <person name="Gilroy R."/>
            <person name="Ravi A."/>
            <person name="Getino M."/>
            <person name="Pursley I."/>
            <person name="Horton D.L."/>
            <person name="Alikhan N.F."/>
            <person name="Baker D."/>
            <person name="Gharbi K."/>
            <person name="Hall N."/>
            <person name="Watson M."/>
            <person name="Adriaenssens E.M."/>
            <person name="Foster-Nyarko E."/>
            <person name="Jarju S."/>
            <person name="Secka A."/>
            <person name="Antonio M."/>
            <person name="Oren A."/>
            <person name="Chaudhuri R.R."/>
            <person name="La Ragione R."/>
            <person name="Hildebrand F."/>
            <person name="Pallen M.J."/>
        </authorList>
    </citation>
    <scope>NUCLEOTIDE SEQUENCE</scope>
    <source>
        <strain evidence="1">7293</strain>
    </source>
</reference>
<dbReference type="InterPro" id="IPR029021">
    <property type="entry name" value="Prot-tyrosine_phosphatase-like"/>
</dbReference>
<organism evidence="1 2">
    <name type="scientific">Candidatus Ornithospirochaeta stercoripullorum</name>
    <dbReference type="NCBI Taxonomy" id="2840899"/>
    <lineage>
        <taxon>Bacteria</taxon>
        <taxon>Pseudomonadati</taxon>
        <taxon>Spirochaetota</taxon>
        <taxon>Spirochaetia</taxon>
        <taxon>Spirochaetales</taxon>
        <taxon>Spirochaetaceae</taxon>
        <taxon>Spirochaetaceae incertae sedis</taxon>
        <taxon>Candidatus Ornithospirochaeta</taxon>
    </lineage>
</organism>
<name>A0A9D9E2K1_9SPIO</name>
<evidence type="ECO:0000313" key="1">
    <source>
        <dbReference type="EMBL" id="MBO8436750.1"/>
    </source>
</evidence>